<proteinExistence type="predicted"/>
<protein>
    <submittedName>
        <fullName evidence="1">Uncharacterized protein</fullName>
    </submittedName>
</protein>
<dbReference type="EMBL" id="DUZY01000001">
    <property type="protein sequence ID" value="DAD18459.1"/>
    <property type="molecule type" value="Genomic_DNA"/>
</dbReference>
<keyword evidence="2" id="KW-1185">Reference proteome</keyword>
<dbReference type="AlphaFoldDB" id="A0A822XHE5"/>
<organism evidence="1 2">
    <name type="scientific">Nelumbo nucifera</name>
    <name type="common">Sacred lotus</name>
    <dbReference type="NCBI Taxonomy" id="4432"/>
    <lineage>
        <taxon>Eukaryota</taxon>
        <taxon>Viridiplantae</taxon>
        <taxon>Streptophyta</taxon>
        <taxon>Embryophyta</taxon>
        <taxon>Tracheophyta</taxon>
        <taxon>Spermatophyta</taxon>
        <taxon>Magnoliopsida</taxon>
        <taxon>Proteales</taxon>
        <taxon>Nelumbonaceae</taxon>
        <taxon>Nelumbo</taxon>
    </lineage>
</organism>
<evidence type="ECO:0000313" key="1">
    <source>
        <dbReference type="EMBL" id="DAD18459.1"/>
    </source>
</evidence>
<name>A0A822XHE5_NELNU</name>
<dbReference type="Proteomes" id="UP000607653">
    <property type="component" value="Unassembled WGS sequence"/>
</dbReference>
<sequence length="71" mass="7712">MIHQIASLVNTAFAASAHCFDILATKVVSDSSDPVVVFSQFFGEAFRGAKCLFEFCTLIQTFRSELSCSLG</sequence>
<gene>
    <name evidence="1" type="ORF">HUJ06_019922</name>
</gene>
<reference evidence="1 2" key="1">
    <citation type="journal article" date="2020" name="Mol. Biol. Evol.">
        <title>Distinct Expression and Methylation Patterns for Genes with Different Fates following a Single Whole-Genome Duplication in Flowering Plants.</title>
        <authorList>
            <person name="Shi T."/>
            <person name="Rahmani R.S."/>
            <person name="Gugger P.F."/>
            <person name="Wang M."/>
            <person name="Li H."/>
            <person name="Zhang Y."/>
            <person name="Li Z."/>
            <person name="Wang Q."/>
            <person name="Van de Peer Y."/>
            <person name="Marchal K."/>
            <person name="Chen J."/>
        </authorList>
    </citation>
    <scope>NUCLEOTIDE SEQUENCE [LARGE SCALE GENOMIC DNA]</scope>
    <source>
        <tissue evidence="1">Leaf</tissue>
    </source>
</reference>
<comment type="caution">
    <text evidence="1">The sequence shown here is derived from an EMBL/GenBank/DDBJ whole genome shotgun (WGS) entry which is preliminary data.</text>
</comment>
<evidence type="ECO:0000313" key="2">
    <source>
        <dbReference type="Proteomes" id="UP000607653"/>
    </source>
</evidence>
<accession>A0A822XHE5</accession>